<protein>
    <submittedName>
        <fullName evidence="2">Uncharacterized protein</fullName>
    </submittedName>
</protein>
<proteinExistence type="predicted"/>
<comment type="caution">
    <text evidence="2">The sequence shown here is derived from an EMBL/GenBank/DDBJ whole genome shotgun (WGS) entry which is preliminary data.</text>
</comment>
<evidence type="ECO:0000313" key="2">
    <source>
        <dbReference type="EMBL" id="KAH3820145.1"/>
    </source>
</evidence>
<evidence type="ECO:0000313" key="3">
    <source>
        <dbReference type="Proteomes" id="UP000828390"/>
    </source>
</evidence>
<reference evidence="2" key="1">
    <citation type="journal article" date="2019" name="bioRxiv">
        <title>The Genome of the Zebra Mussel, Dreissena polymorpha: A Resource for Invasive Species Research.</title>
        <authorList>
            <person name="McCartney M.A."/>
            <person name="Auch B."/>
            <person name="Kono T."/>
            <person name="Mallez S."/>
            <person name="Zhang Y."/>
            <person name="Obille A."/>
            <person name="Becker A."/>
            <person name="Abrahante J.E."/>
            <person name="Garbe J."/>
            <person name="Badalamenti J.P."/>
            <person name="Herman A."/>
            <person name="Mangelson H."/>
            <person name="Liachko I."/>
            <person name="Sullivan S."/>
            <person name="Sone E.D."/>
            <person name="Koren S."/>
            <person name="Silverstein K.A.T."/>
            <person name="Beckman K.B."/>
            <person name="Gohl D.M."/>
        </authorList>
    </citation>
    <scope>NUCLEOTIDE SEQUENCE</scope>
    <source>
        <strain evidence="2">Duluth1</strain>
        <tissue evidence="2">Whole animal</tissue>
    </source>
</reference>
<dbReference type="EMBL" id="JAIWYP010000005">
    <property type="protein sequence ID" value="KAH3820145.1"/>
    <property type="molecule type" value="Genomic_DNA"/>
</dbReference>
<organism evidence="2 3">
    <name type="scientific">Dreissena polymorpha</name>
    <name type="common">Zebra mussel</name>
    <name type="synonym">Mytilus polymorpha</name>
    <dbReference type="NCBI Taxonomy" id="45954"/>
    <lineage>
        <taxon>Eukaryota</taxon>
        <taxon>Metazoa</taxon>
        <taxon>Spiralia</taxon>
        <taxon>Lophotrochozoa</taxon>
        <taxon>Mollusca</taxon>
        <taxon>Bivalvia</taxon>
        <taxon>Autobranchia</taxon>
        <taxon>Heteroconchia</taxon>
        <taxon>Euheterodonta</taxon>
        <taxon>Imparidentia</taxon>
        <taxon>Neoheterodontei</taxon>
        <taxon>Myida</taxon>
        <taxon>Dreissenoidea</taxon>
        <taxon>Dreissenidae</taxon>
        <taxon>Dreissena</taxon>
    </lineage>
</organism>
<dbReference type="EMBL" id="JAIWYP010000005">
    <property type="protein sequence ID" value="KAH3820143.1"/>
    <property type="molecule type" value="Genomic_DNA"/>
</dbReference>
<sequence>MTENQRAQWLLSMPLCIDINNAIQEFCGEEFHTSPQHKEVGTSRSKRDRKGMQTMFSHLEECNPFREDEFLFNIETGVTSHSIVNAHKAETNRQRSRIINGWKERFRN</sequence>
<reference evidence="2" key="2">
    <citation type="submission" date="2020-11" db="EMBL/GenBank/DDBJ databases">
        <authorList>
            <person name="McCartney M.A."/>
            <person name="Auch B."/>
            <person name="Kono T."/>
            <person name="Mallez S."/>
            <person name="Becker A."/>
            <person name="Gohl D.M."/>
            <person name="Silverstein K.A.T."/>
            <person name="Koren S."/>
            <person name="Bechman K.B."/>
            <person name="Herman A."/>
            <person name="Abrahante J.E."/>
            <person name="Garbe J."/>
        </authorList>
    </citation>
    <scope>NUCLEOTIDE SEQUENCE</scope>
    <source>
        <strain evidence="2">Duluth1</strain>
        <tissue evidence="2">Whole animal</tissue>
    </source>
</reference>
<gene>
    <name evidence="1" type="ORF">DPMN_121887</name>
    <name evidence="2" type="ORF">DPMN_121889</name>
</gene>
<keyword evidence="3" id="KW-1185">Reference proteome</keyword>
<evidence type="ECO:0000313" key="1">
    <source>
        <dbReference type="EMBL" id="KAH3820143.1"/>
    </source>
</evidence>
<name>A0A9D4JPV8_DREPO</name>
<dbReference type="Proteomes" id="UP000828390">
    <property type="component" value="Unassembled WGS sequence"/>
</dbReference>
<dbReference type="AlphaFoldDB" id="A0A9D4JPV8"/>
<accession>A0A9D4JPV8</accession>